<protein>
    <submittedName>
        <fullName evidence="7">Ras gtpase-activating protein</fullName>
    </submittedName>
</protein>
<keyword evidence="2" id="KW-0343">GTPase activation</keyword>
<organism evidence="7 8">
    <name type="scientific">Anaeramoeba flamelloides</name>
    <dbReference type="NCBI Taxonomy" id="1746091"/>
    <lineage>
        <taxon>Eukaryota</taxon>
        <taxon>Metamonada</taxon>
        <taxon>Anaeramoebidae</taxon>
        <taxon>Anaeramoeba</taxon>
    </lineage>
</organism>
<evidence type="ECO:0000259" key="5">
    <source>
        <dbReference type="PROSITE" id="PS50002"/>
    </source>
</evidence>
<dbReference type="SUPFAM" id="SSF50044">
    <property type="entry name" value="SH3-domain"/>
    <property type="match status" value="1"/>
</dbReference>
<dbReference type="PANTHER" id="PTHR10194">
    <property type="entry name" value="RAS GTPASE-ACTIVATING PROTEINS"/>
    <property type="match status" value="1"/>
</dbReference>
<feature type="region of interest" description="Disordered" evidence="4">
    <location>
        <begin position="153"/>
        <end position="237"/>
    </location>
</feature>
<dbReference type="Gene3D" id="2.30.30.40">
    <property type="entry name" value="SH3 Domains"/>
    <property type="match status" value="1"/>
</dbReference>
<dbReference type="InterPro" id="IPR036028">
    <property type="entry name" value="SH3-like_dom_sf"/>
</dbReference>
<dbReference type="PANTHER" id="PTHR10194:SF60">
    <property type="entry name" value="RAS GTPASE-ACTIVATING PROTEIN RASKOL"/>
    <property type="match status" value="1"/>
</dbReference>
<evidence type="ECO:0000259" key="6">
    <source>
        <dbReference type="PROSITE" id="PS50018"/>
    </source>
</evidence>
<dbReference type="Proteomes" id="UP001150062">
    <property type="component" value="Unassembled WGS sequence"/>
</dbReference>
<name>A0ABQ8YMH4_9EUKA</name>
<proteinExistence type="predicted"/>
<dbReference type="SMART" id="SM00323">
    <property type="entry name" value="RasGAP"/>
    <property type="match status" value="1"/>
</dbReference>
<accession>A0ABQ8YMH4</accession>
<feature type="compositionally biased region" description="Basic residues" evidence="4">
    <location>
        <begin position="225"/>
        <end position="237"/>
    </location>
</feature>
<evidence type="ECO:0000256" key="3">
    <source>
        <dbReference type="PROSITE-ProRule" id="PRU00192"/>
    </source>
</evidence>
<dbReference type="Gene3D" id="1.10.506.10">
    <property type="entry name" value="GTPase Activation - p120gap, domain 1"/>
    <property type="match status" value="2"/>
</dbReference>
<dbReference type="PROSITE" id="PS50018">
    <property type="entry name" value="RAS_GTPASE_ACTIV_2"/>
    <property type="match status" value="1"/>
</dbReference>
<sequence length="574" mass="65375">MLGIAKESLNTAKGGGSFGFKSGEILFNIKRLDKGKVEVQKYDGTKGECPLFYIKYPLKVSLKLVGVANEDYKARNQGYLSFKKGSGIFLEPETISNKYWLTGTYGGKKGKLPKFSITFERAIVAGTKVFVRSEVEHLTKNLKVDLTERLNLTPIHPKTKTKQQAETTKTKKTKKKKKKKIKKSKIAKREEKKKKQLAAKKLKLQKQNEGSNEGGSSKKDLSSKNKPKGKKSKVRRWFHKRSATITSLEKFRDQMEKESELQMKGLPKLDPRLVSAVVLEDNMYVLKKLCRVDKRIRQGNKLSDLIAQLYQLKKKLPSLLALIVSNEVSNSKNEQIILRSSMFTGSLASSVVKISGGEYFRSVSKSLFQALLKHPKDYQVDPRYVGDKPAKITKNQQNLTKVLSEFLKTIYESPKNFPKTLHHLCFLVKHKLQKEFPNYNYRTVIGSFLFLRYFSPSITNPSIFKIVKKKPSPDCKRALVQIAKVLQIIANDSKFGTLSHLAILNEFAIEQNEKLGGFIEKISDKNFSSKKEDTIFANNNKISQIEKEIARIININMIFIAEEFDQAKDCLQKK</sequence>
<feature type="domain" description="Ras-GAP" evidence="6">
    <location>
        <begin position="298"/>
        <end position="491"/>
    </location>
</feature>
<dbReference type="InterPro" id="IPR001452">
    <property type="entry name" value="SH3_domain"/>
</dbReference>
<dbReference type="InterPro" id="IPR039360">
    <property type="entry name" value="Ras_GTPase"/>
</dbReference>
<keyword evidence="1 3" id="KW-0728">SH3 domain</keyword>
<gene>
    <name evidence="7" type="ORF">M0813_20212</name>
</gene>
<dbReference type="InterPro" id="IPR008936">
    <property type="entry name" value="Rho_GTPase_activation_prot"/>
</dbReference>
<evidence type="ECO:0000256" key="1">
    <source>
        <dbReference type="ARBA" id="ARBA00022443"/>
    </source>
</evidence>
<dbReference type="SUPFAM" id="SSF48350">
    <property type="entry name" value="GTPase activation domain, GAP"/>
    <property type="match status" value="1"/>
</dbReference>
<dbReference type="PROSITE" id="PS50002">
    <property type="entry name" value="SH3"/>
    <property type="match status" value="1"/>
</dbReference>
<dbReference type="Pfam" id="PF00616">
    <property type="entry name" value="RasGAP"/>
    <property type="match status" value="1"/>
</dbReference>
<keyword evidence="8" id="KW-1185">Reference proteome</keyword>
<dbReference type="InterPro" id="IPR001936">
    <property type="entry name" value="RasGAP_dom"/>
</dbReference>
<feature type="domain" description="SH3" evidence="5">
    <location>
        <begin position="61"/>
        <end position="122"/>
    </location>
</feature>
<evidence type="ECO:0000256" key="4">
    <source>
        <dbReference type="SAM" id="MobiDB-lite"/>
    </source>
</evidence>
<feature type="compositionally biased region" description="Basic residues" evidence="4">
    <location>
        <begin position="170"/>
        <end position="204"/>
    </location>
</feature>
<reference evidence="7" key="1">
    <citation type="submission" date="2022-08" db="EMBL/GenBank/DDBJ databases">
        <title>Novel sulfate-reducing endosymbionts in the free-living metamonad Anaeramoeba.</title>
        <authorList>
            <person name="Jerlstrom-Hultqvist J."/>
            <person name="Cepicka I."/>
            <person name="Gallot-Lavallee L."/>
            <person name="Salas-Leiva D."/>
            <person name="Curtis B.A."/>
            <person name="Zahonova K."/>
            <person name="Pipaliya S."/>
            <person name="Dacks J."/>
            <person name="Roger A.J."/>
        </authorList>
    </citation>
    <scope>NUCLEOTIDE SEQUENCE</scope>
    <source>
        <strain evidence="7">Schooner1</strain>
    </source>
</reference>
<evidence type="ECO:0000256" key="2">
    <source>
        <dbReference type="ARBA" id="ARBA00022468"/>
    </source>
</evidence>
<comment type="caution">
    <text evidence="7">The sequence shown here is derived from an EMBL/GenBank/DDBJ whole genome shotgun (WGS) entry which is preliminary data.</text>
</comment>
<dbReference type="EMBL" id="JAOAOG010000143">
    <property type="protein sequence ID" value="KAJ6245792.1"/>
    <property type="molecule type" value="Genomic_DNA"/>
</dbReference>
<evidence type="ECO:0000313" key="7">
    <source>
        <dbReference type="EMBL" id="KAJ6245792.1"/>
    </source>
</evidence>
<evidence type="ECO:0000313" key="8">
    <source>
        <dbReference type="Proteomes" id="UP001150062"/>
    </source>
</evidence>